<keyword evidence="2" id="KW-1185">Reference proteome</keyword>
<dbReference type="InterPro" id="IPR023823">
    <property type="entry name" value="CHP04066_peptide_maturation"/>
</dbReference>
<dbReference type="GeneID" id="89509046"/>
<dbReference type="STRING" id="1121131.SAMN02745229_00208"/>
<dbReference type="Proteomes" id="UP000184278">
    <property type="component" value="Unassembled WGS sequence"/>
</dbReference>
<dbReference type="AlphaFoldDB" id="A0A1M5Q5Q0"/>
<gene>
    <name evidence="1" type="ORF">SAMN02745229_00208</name>
</gene>
<evidence type="ECO:0000313" key="1">
    <source>
        <dbReference type="EMBL" id="SHH09474.1"/>
    </source>
</evidence>
<dbReference type="RefSeq" id="WP_073384782.1">
    <property type="nucleotide sequence ID" value="NZ_FQXK01000003.1"/>
</dbReference>
<organism evidence="1 2">
    <name type="scientific">Butyrivibrio fibrisolvens DSM 3071</name>
    <dbReference type="NCBI Taxonomy" id="1121131"/>
    <lineage>
        <taxon>Bacteria</taxon>
        <taxon>Bacillati</taxon>
        <taxon>Bacillota</taxon>
        <taxon>Clostridia</taxon>
        <taxon>Lachnospirales</taxon>
        <taxon>Lachnospiraceae</taxon>
        <taxon>Butyrivibrio</taxon>
    </lineage>
</organism>
<dbReference type="InterPro" id="IPR027417">
    <property type="entry name" value="P-loop_NTPase"/>
</dbReference>
<reference evidence="2" key="1">
    <citation type="submission" date="2016-11" db="EMBL/GenBank/DDBJ databases">
        <authorList>
            <person name="Varghese N."/>
            <person name="Submissions S."/>
        </authorList>
    </citation>
    <scope>NUCLEOTIDE SEQUENCE [LARGE SCALE GENOMIC DNA]</scope>
    <source>
        <strain evidence="2">DSM 3071</strain>
    </source>
</reference>
<evidence type="ECO:0000313" key="2">
    <source>
        <dbReference type="Proteomes" id="UP000184278"/>
    </source>
</evidence>
<name>A0A1M5Q5Q0_BUTFI</name>
<proteinExistence type="predicted"/>
<sequence>MRIGLFPYSVDNRCLCKYEKLCKYKYSYLISYGSFFKDVNNPKDDRIILLDDAKSYPVEIDRVFFVDCNTLSFEDYDKALKLFVQKGIEVVLATGKYDDALMKNNSECSPLIKDIHDIKLVTEISVEEAESLEKRDISVPIIAILGTGYNVSKFDIQLYLGTNFIKKGYRVSQIASKKAGELFGFHSTPDFMFNNKYSNQEKIFKYNEYVRLISKTEKPDVIIIGVPEPILPLNKKHPFNMGIIAYEVMNAVDVDYTILALMHGEYSDEFKDEMNNFFKYRYNTEIDDFYISNFTIVSNSLYSRELTYAYVSDSTVSDIEGKYWHEKDLDDMMFFNRIEEQLKRFADYEQF</sequence>
<dbReference type="EMBL" id="FQXK01000003">
    <property type="protein sequence ID" value="SHH09474.1"/>
    <property type="molecule type" value="Genomic_DNA"/>
</dbReference>
<dbReference type="Gene3D" id="3.40.50.300">
    <property type="entry name" value="P-loop containing nucleotide triphosphate hydrolases"/>
    <property type="match status" value="1"/>
</dbReference>
<dbReference type="NCBIfam" id="TIGR04066">
    <property type="entry name" value="nat_prod_clost"/>
    <property type="match status" value="1"/>
</dbReference>
<accession>A0A1M5Q5Q0</accession>
<dbReference type="OrthoDB" id="5464925at2"/>
<protein>
    <submittedName>
        <fullName evidence="1">Peptide maturation system protein, TIGR04066 family</fullName>
    </submittedName>
</protein>